<evidence type="ECO:0000256" key="5">
    <source>
        <dbReference type="ARBA" id="ARBA00022989"/>
    </source>
</evidence>
<organism evidence="8 9">
    <name type="scientific">Phyllobacterium trifolii</name>
    <dbReference type="NCBI Taxonomy" id="300193"/>
    <lineage>
        <taxon>Bacteria</taxon>
        <taxon>Pseudomonadati</taxon>
        <taxon>Pseudomonadota</taxon>
        <taxon>Alphaproteobacteria</taxon>
        <taxon>Hyphomicrobiales</taxon>
        <taxon>Phyllobacteriaceae</taxon>
        <taxon>Phyllobacterium</taxon>
    </lineage>
</organism>
<feature type="transmembrane region" description="Helical" evidence="7">
    <location>
        <begin position="39"/>
        <end position="59"/>
    </location>
</feature>
<keyword evidence="3" id="KW-1003">Cell membrane</keyword>
<sequence length="134" mass="15588">MNVNDASLSRTSGHDNIQQGKIAKALARKMRKRGDESKFWWLIPTLYIIFLMLPIYWLINMSFKTNNEIMNSFALWPQNPTLNNYAVIFTDPSWYKGYINSIIYVVMNTVISVLVALPAAYAFSRYRFLGDKHL</sequence>
<keyword evidence="2" id="KW-0813">Transport</keyword>
<evidence type="ECO:0000256" key="7">
    <source>
        <dbReference type="SAM" id="Phobius"/>
    </source>
</evidence>
<keyword evidence="4 7" id="KW-0812">Transmembrane</keyword>
<evidence type="ECO:0000256" key="6">
    <source>
        <dbReference type="ARBA" id="ARBA00023136"/>
    </source>
</evidence>
<feature type="transmembrane region" description="Helical" evidence="7">
    <location>
        <begin position="102"/>
        <end position="123"/>
    </location>
</feature>
<comment type="subcellular location">
    <subcellularLocation>
        <location evidence="1">Cell membrane</location>
        <topology evidence="1">Multi-pass membrane protein</topology>
    </subcellularLocation>
</comment>
<proteinExistence type="predicted"/>
<evidence type="ECO:0000256" key="3">
    <source>
        <dbReference type="ARBA" id="ARBA00022475"/>
    </source>
</evidence>
<dbReference type="SUPFAM" id="SSF161098">
    <property type="entry name" value="MetI-like"/>
    <property type="match status" value="1"/>
</dbReference>
<dbReference type="InterPro" id="IPR050901">
    <property type="entry name" value="BP-dep_ABC_trans_perm"/>
</dbReference>
<dbReference type="AlphaFoldDB" id="A0A839UH99"/>
<keyword evidence="9" id="KW-1185">Reference proteome</keyword>
<name>A0A839UH99_9HYPH</name>
<comment type="caution">
    <text evidence="8">The sequence shown here is derived from an EMBL/GenBank/DDBJ whole genome shotgun (WGS) entry which is preliminary data.</text>
</comment>
<evidence type="ECO:0000256" key="2">
    <source>
        <dbReference type="ARBA" id="ARBA00022448"/>
    </source>
</evidence>
<accession>A0A839UH99</accession>
<protein>
    <submittedName>
        <fullName evidence="8">ABC-type glycerol-3-phosphate transport system permease component</fullName>
    </submittedName>
</protein>
<keyword evidence="6 7" id="KW-0472">Membrane</keyword>
<dbReference type="GO" id="GO:0005886">
    <property type="term" value="C:plasma membrane"/>
    <property type="evidence" value="ECO:0007669"/>
    <property type="project" value="UniProtKB-SubCell"/>
</dbReference>
<dbReference type="EMBL" id="JACHXN010000068">
    <property type="protein sequence ID" value="MBB3149967.1"/>
    <property type="molecule type" value="Genomic_DNA"/>
</dbReference>
<dbReference type="Gene3D" id="1.10.3720.10">
    <property type="entry name" value="MetI-like"/>
    <property type="match status" value="1"/>
</dbReference>
<keyword evidence="5 7" id="KW-1133">Transmembrane helix</keyword>
<evidence type="ECO:0000313" key="8">
    <source>
        <dbReference type="EMBL" id="MBB3149967.1"/>
    </source>
</evidence>
<dbReference type="PANTHER" id="PTHR32243">
    <property type="entry name" value="MALTOSE TRANSPORT SYSTEM PERMEASE-RELATED"/>
    <property type="match status" value="1"/>
</dbReference>
<feature type="non-terminal residue" evidence="8">
    <location>
        <position position="134"/>
    </location>
</feature>
<gene>
    <name evidence="8" type="ORF">FHS21_006426</name>
</gene>
<dbReference type="PANTHER" id="PTHR32243:SF52">
    <property type="entry name" value="ABC TRANSPORTER PERMEASE PROTEIN"/>
    <property type="match status" value="1"/>
</dbReference>
<evidence type="ECO:0000256" key="4">
    <source>
        <dbReference type="ARBA" id="ARBA00022692"/>
    </source>
</evidence>
<reference evidence="8 9" key="1">
    <citation type="submission" date="2020-08" db="EMBL/GenBank/DDBJ databases">
        <title>Genomic Encyclopedia of Type Strains, Phase III (KMG-III): the genomes of soil and plant-associated and newly described type strains.</title>
        <authorList>
            <person name="Whitman W."/>
        </authorList>
    </citation>
    <scope>NUCLEOTIDE SEQUENCE [LARGE SCALE GENOMIC DNA]</scope>
    <source>
        <strain evidence="8 9">CECT 7015</strain>
    </source>
</reference>
<evidence type="ECO:0000256" key="1">
    <source>
        <dbReference type="ARBA" id="ARBA00004651"/>
    </source>
</evidence>
<evidence type="ECO:0000313" key="9">
    <source>
        <dbReference type="Proteomes" id="UP000554520"/>
    </source>
</evidence>
<dbReference type="Proteomes" id="UP000554520">
    <property type="component" value="Unassembled WGS sequence"/>
</dbReference>
<dbReference type="InterPro" id="IPR035906">
    <property type="entry name" value="MetI-like_sf"/>
</dbReference>